<evidence type="ECO:0000256" key="3">
    <source>
        <dbReference type="ARBA" id="ARBA00022792"/>
    </source>
</evidence>
<dbReference type="InterPro" id="IPR019133">
    <property type="entry name" value="MIC60"/>
</dbReference>
<dbReference type="Pfam" id="PF09731">
    <property type="entry name" value="Mitofilin"/>
    <property type="match status" value="2"/>
</dbReference>
<organism evidence="8 9">
    <name type="scientific">Portunus trituberculatus</name>
    <name type="common">Swimming crab</name>
    <name type="synonym">Neptunus trituberculatus</name>
    <dbReference type="NCBI Taxonomy" id="210409"/>
    <lineage>
        <taxon>Eukaryota</taxon>
        <taxon>Metazoa</taxon>
        <taxon>Ecdysozoa</taxon>
        <taxon>Arthropoda</taxon>
        <taxon>Crustacea</taxon>
        <taxon>Multicrustacea</taxon>
        <taxon>Malacostraca</taxon>
        <taxon>Eumalacostraca</taxon>
        <taxon>Eucarida</taxon>
        <taxon>Decapoda</taxon>
        <taxon>Pleocyemata</taxon>
        <taxon>Brachyura</taxon>
        <taxon>Eubrachyura</taxon>
        <taxon>Portunoidea</taxon>
        <taxon>Portunidae</taxon>
        <taxon>Portuninae</taxon>
        <taxon>Portunus</taxon>
    </lineage>
</organism>
<dbReference type="AlphaFoldDB" id="A0A5B7CS66"/>
<evidence type="ECO:0000256" key="5">
    <source>
        <dbReference type="ARBA" id="ARBA00023128"/>
    </source>
</evidence>
<evidence type="ECO:0000256" key="2">
    <source>
        <dbReference type="ARBA" id="ARBA00022692"/>
    </source>
</evidence>
<evidence type="ECO:0000313" key="9">
    <source>
        <dbReference type="Proteomes" id="UP000324222"/>
    </source>
</evidence>
<comment type="similarity">
    <text evidence="1 7">Belongs to the MICOS complex subunit Mic60 family.</text>
</comment>
<dbReference type="EMBL" id="VSRR010000223">
    <property type="protein sequence ID" value="MPC12572.1"/>
    <property type="molecule type" value="Genomic_DNA"/>
</dbReference>
<evidence type="ECO:0000256" key="6">
    <source>
        <dbReference type="ARBA" id="ARBA00023136"/>
    </source>
</evidence>
<gene>
    <name evidence="8" type="primary">Mitofilin</name>
    <name evidence="8" type="ORF">E2C01_005273</name>
</gene>
<sequence>MEHDRFKEALARQRSEDSQLLEAKVETELDRQRQQLDVEYKKRVMDMKEELEGELRSQLKRQAAAHSDHLADVLYVQEKDLENKWSSILQDKVQSEKDTYLSSLAKIQGQLHGLQSFLVLDAFEYLPGSEVRNEEVAVDSLSIYDILARARYCLEKDDLCMSVRYMNLLRGEARNVASGWLKEARLTLETRQAAYALLAHAAATAVQAL</sequence>
<accession>A0A5B7CS66</accession>
<dbReference type="GO" id="GO:0061617">
    <property type="term" value="C:MICOS complex"/>
    <property type="evidence" value="ECO:0007669"/>
    <property type="project" value="TreeGrafter"/>
</dbReference>
<keyword evidence="5 7" id="KW-0496">Mitochondrion</keyword>
<proteinExistence type="inferred from homology"/>
<comment type="caution">
    <text evidence="8">The sequence shown here is derived from an EMBL/GenBank/DDBJ whole genome shotgun (WGS) entry which is preliminary data.</text>
</comment>
<name>A0A5B7CS66_PORTR</name>
<dbReference type="OrthoDB" id="10261039at2759"/>
<protein>
    <recommendedName>
        <fullName evidence="7">MICOS complex subunit MIC60</fullName>
    </recommendedName>
    <alternativeName>
        <fullName evidence="7">Mitofilin</fullName>
    </alternativeName>
</protein>
<keyword evidence="3 7" id="KW-0999">Mitochondrion inner membrane</keyword>
<keyword evidence="6" id="KW-0472">Membrane</keyword>
<evidence type="ECO:0000256" key="7">
    <source>
        <dbReference type="RuleBase" id="RU363000"/>
    </source>
</evidence>
<evidence type="ECO:0000313" key="8">
    <source>
        <dbReference type="EMBL" id="MPC12572.1"/>
    </source>
</evidence>
<dbReference type="GO" id="GO:0042407">
    <property type="term" value="P:cristae formation"/>
    <property type="evidence" value="ECO:0007669"/>
    <property type="project" value="TreeGrafter"/>
</dbReference>
<evidence type="ECO:0000256" key="4">
    <source>
        <dbReference type="ARBA" id="ARBA00022989"/>
    </source>
</evidence>
<evidence type="ECO:0000256" key="1">
    <source>
        <dbReference type="ARBA" id="ARBA00010877"/>
    </source>
</evidence>
<keyword evidence="9" id="KW-1185">Reference proteome</keyword>
<dbReference type="Proteomes" id="UP000324222">
    <property type="component" value="Unassembled WGS sequence"/>
</dbReference>
<comment type="subcellular location">
    <subcellularLocation>
        <location evidence="7">Mitochondrion inner membrane</location>
        <topology evidence="7">Single-pass membrane protein</topology>
    </subcellularLocation>
</comment>
<dbReference type="PANTHER" id="PTHR15415:SF7">
    <property type="entry name" value="MICOS COMPLEX SUBUNIT MIC60"/>
    <property type="match status" value="1"/>
</dbReference>
<comment type="subunit">
    <text evidence="7">Component of the mitochondrial contact site and cristae organizing system (MICOS) complex.</text>
</comment>
<keyword evidence="4" id="KW-1133">Transmembrane helix</keyword>
<dbReference type="PANTHER" id="PTHR15415">
    <property type="entry name" value="MITOFILIN"/>
    <property type="match status" value="1"/>
</dbReference>
<comment type="function">
    <text evidence="7">Component of the MICOS complex, a large protein complex of the mitochondrial inner membrane that plays crucial roles in the maintenance of crista junctions, inner membrane architecture, and formation of contact sites to the outer membrane.</text>
</comment>
<reference evidence="8 9" key="1">
    <citation type="submission" date="2019-05" db="EMBL/GenBank/DDBJ databases">
        <title>Another draft genome of Portunus trituberculatus and its Hox gene families provides insights of decapod evolution.</title>
        <authorList>
            <person name="Jeong J.-H."/>
            <person name="Song I."/>
            <person name="Kim S."/>
            <person name="Choi T."/>
            <person name="Kim D."/>
            <person name="Ryu S."/>
            <person name="Kim W."/>
        </authorList>
    </citation>
    <scope>NUCLEOTIDE SEQUENCE [LARGE SCALE GENOMIC DNA]</scope>
    <source>
        <tissue evidence="8">Muscle</tissue>
    </source>
</reference>
<keyword evidence="2 7" id="KW-0812">Transmembrane</keyword>